<comment type="similarity">
    <text evidence="1">Belongs to the ABC transporter superfamily.</text>
</comment>
<evidence type="ECO:0000256" key="5">
    <source>
        <dbReference type="ARBA" id="ARBA00022970"/>
    </source>
</evidence>
<proteinExistence type="inferred from homology"/>
<dbReference type="GO" id="GO:0015807">
    <property type="term" value="P:L-amino acid transport"/>
    <property type="evidence" value="ECO:0007669"/>
    <property type="project" value="TreeGrafter"/>
</dbReference>
<dbReference type="InterPro" id="IPR027417">
    <property type="entry name" value="P-loop_NTPase"/>
</dbReference>
<organism evidence="7 8">
    <name type="scientific">Stenomitos frigidus ULC18</name>
    <dbReference type="NCBI Taxonomy" id="2107698"/>
    <lineage>
        <taxon>Bacteria</taxon>
        <taxon>Bacillati</taxon>
        <taxon>Cyanobacteriota</taxon>
        <taxon>Cyanophyceae</taxon>
        <taxon>Leptolyngbyales</taxon>
        <taxon>Leptolyngbyaceae</taxon>
        <taxon>Stenomitos</taxon>
    </lineage>
</organism>
<dbReference type="PROSITE" id="PS00211">
    <property type="entry name" value="ABC_TRANSPORTER_1"/>
    <property type="match status" value="1"/>
</dbReference>
<evidence type="ECO:0000256" key="4">
    <source>
        <dbReference type="ARBA" id="ARBA00022840"/>
    </source>
</evidence>
<gene>
    <name evidence="7" type="ORF">C7B82_00840</name>
</gene>
<dbReference type="GO" id="GO:0005524">
    <property type="term" value="F:ATP binding"/>
    <property type="evidence" value="ECO:0007669"/>
    <property type="project" value="UniProtKB-KW"/>
</dbReference>
<dbReference type="OrthoDB" id="538665at2"/>
<keyword evidence="3" id="KW-0547">Nucleotide-binding</keyword>
<sequence length="243" mass="26239">MTDSSPLLEVQNVHAGYIKDLDILQGVNFKLYPGELVAVIGPNGAGKSTLAKTIFGLLTPHTGSIVFKGKSIVGLKSDQIVQQGMGYIPQISNVFRSLTVEENLEMGAFVRDVPLQPLKEEIFATFPALASRRKQRAGTLSGGERQMLALGKALMLKPTLLLLDEPSAALSPILVNTVLEQVKRINQSGMAIVLVEQNARKALEMADRGYVLEAGRDRFEGRGIDLLNDPKVGELYLGATTAP</sequence>
<evidence type="ECO:0000313" key="7">
    <source>
        <dbReference type="EMBL" id="PSB35574.1"/>
    </source>
</evidence>
<dbReference type="Pfam" id="PF00005">
    <property type="entry name" value="ABC_tran"/>
    <property type="match status" value="1"/>
</dbReference>
<dbReference type="InterPro" id="IPR017871">
    <property type="entry name" value="ABC_transporter-like_CS"/>
</dbReference>
<dbReference type="SMART" id="SM00382">
    <property type="entry name" value="AAA"/>
    <property type="match status" value="1"/>
</dbReference>
<keyword evidence="8" id="KW-1185">Reference proteome</keyword>
<dbReference type="Proteomes" id="UP000239576">
    <property type="component" value="Unassembled WGS sequence"/>
</dbReference>
<evidence type="ECO:0000256" key="2">
    <source>
        <dbReference type="ARBA" id="ARBA00022448"/>
    </source>
</evidence>
<dbReference type="CDD" id="cd03224">
    <property type="entry name" value="ABC_TM1139_LivF_branched"/>
    <property type="match status" value="1"/>
</dbReference>
<dbReference type="PANTHER" id="PTHR43820">
    <property type="entry name" value="HIGH-AFFINITY BRANCHED-CHAIN AMINO ACID TRANSPORT ATP-BINDING PROTEIN LIVF"/>
    <property type="match status" value="1"/>
</dbReference>
<evidence type="ECO:0000256" key="3">
    <source>
        <dbReference type="ARBA" id="ARBA00022741"/>
    </source>
</evidence>
<dbReference type="RefSeq" id="WP_106254425.1">
    <property type="nucleotide sequence ID" value="NZ_CAWNSW010000020.1"/>
</dbReference>
<dbReference type="Gene3D" id="3.40.50.300">
    <property type="entry name" value="P-loop containing nucleotide triphosphate hydrolases"/>
    <property type="match status" value="1"/>
</dbReference>
<evidence type="ECO:0000313" key="8">
    <source>
        <dbReference type="Proteomes" id="UP000239576"/>
    </source>
</evidence>
<dbReference type="PROSITE" id="PS50893">
    <property type="entry name" value="ABC_TRANSPORTER_2"/>
    <property type="match status" value="1"/>
</dbReference>
<keyword evidence="2" id="KW-0813">Transport</keyword>
<protein>
    <submittedName>
        <fullName evidence="7">ABC transporter ATP-binding protein</fullName>
    </submittedName>
</protein>
<dbReference type="GO" id="GO:0015658">
    <property type="term" value="F:branched-chain amino acid transmembrane transporter activity"/>
    <property type="evidence" value="ECO:0007669"/>
    <property type="project" value="TreeGrafter"/>
</dbReference>
<comment type="caution">
    <text evidence="7">The sequence shown here is derived from an EMBL/GenBank/DDBJ whole genome shotgun (WGS) entry which is preliminary data.</text>
</comment>
<dbReference type="InterPro" id="IPR052156">
    <property type="entry name" value="BCAA_Transport_ATP-bd_LivF"/>
</dbReference>
<keyword evidence="5" id="KW-0029">Amino-acid transport</keyword>
<evidence type="ECO:0000256" key="1">
    <source>
        <dbReference type="ARBA" id="ARBA00005417"/>
    </source>
</evidence>
<reference evidence="8" key="1">
    <citation type="submission" date="2018-02" db="EMBL/GenBank/DDBJ databases">
        <authorList>
            <person name="Moore K."/>
            <person name="Momper L."/>
        </authorList>
    </citation>
    <scope>NUCLEOTIDE SEQUENCE [LARGE SCALE GENOMIC DNA]</scope>
    <source>
        <strain evidence="8">ULC18</strain>
    </source>
</reference>
<dbReference type="PANTHER" id="PTHR43820:SF4">
    <property type="entry name" value="HIGH-AFFINITY BRANCHED-CHAIN AMINO ACID TRANSPORT ATP-BINDING PROTEIN LIVF"/>
    <property type="match status" value="1"/>
</dbReference>
<name>A0A2T1ES62_9CYAN</name>
<dbReference type="AlphaFoldDB" id="A0A2T1ES62"/>
<dbReference type="EMBL" id="PVWK01000008">
    <property type="protein sequence ID" value="PSB35574.1"/>
    <property type="molecule type" value="Genomic_DNA"/>
</dbReference>
<accession>A0A2T1ES62</accession>
<dbReference type="SUPFAM" id="SSF52540">
    <property type="entry name" value="P-loop containing nucleoside triphosphate hydrolases"/>
    <property type="match status" value="1"/>
</dbReference>
<dbReference type="GO" id="GO:0016887">
    <property type="term" value="F:ATP hydrolysis activity"/>
    <property type="evidence" value="ECO:0007669"/>
    <property type="project" value="InterPro"/>
</dbReference>
<feature type="domain" description="ABC transporter" evidence="6">
    <location>
        <begin position="8"/>
        <end position="239"/>
    </location>
</feature>
<evidence type="ECO:0000259" key="6">
    <source>
        <dbReference type="PROSITE" id="PS50893"/>
    </source>
</evidence>
<reference evidence="7 8" key="2">
    <citation type="submission" date="2018-03" db="EMBL/GenBank/DDBJ databases">
        <title>The ancient ancestry and fast evolution of plastids.</title>
        <authorList>
            <person name="Moore K.R."/>
            <person name="Magnabosco C."/>
            <person name="Momper L."/>
            <person name="Gold D.A."/>
            <person name="Bosak T."/>
            <person name="Fournier G.P."/>
        </authorList>
    </citation>
    <scope>NUCLEOTIDE SEQUENCE [LARGE SCALE GENOMIC DNA]</scope>
    <source>
        <strain evidence="7 8">ULC18</strain>
    </source>
</reference>
<dbReference type="InterPro" id="IPR003439">
    <property type="entry name" value="ABC_transporter-like_ATP-bd"/>
</dbReference>
<dbReference type="InterPro" id="IPR003593">
    <property type="entry name" value="AAA+_ATPase"/>
</dbReference>
<keyword evidence="4 7" id="KW-0067">ATP-binding</keyword>